<gene>
    <name evidence="2" type="ORF">BAU18_002154</name>
</gene>
<organism evidence="2 3">
    <name type="scientific">Enterococcus diestrammenae</name>
    <dbReference type="NCBI Taxonomy" id="1155073"/>
    <lineage>
        <taxon>Bacteria</taxon>
        <taxon>Bacillati</taxon>
        <taxon>Bacillota</taxon>
        <taxon>Bacilli</taxon>
        <taxon>Lactobacillales</taxon>
        <taxon>Enterococcaceae</taxon>
        <taxon>Enterococcus</taxon>
    </lineage>
</organism>
<proteinExistence type="predicted"/>
<sequence>MKFVLRNVAFSWILFNVLHFFMEWKMALLWVIPVCLLILTFYDDTEIKRVERKKGRGQINEGLDN</sequence>
<accession>A0ABV0F3G0</accession>
<feature type="transmembrane region" description="Helical" evidence="1">
    <location>
        <begin position="20"/>
        <end position="42"/>
    </location>
</feature>
<evidence type="ECO:0000313" key="3">
    <source>
        <dbReference type="Proteomes" id="UP001429357"/>
    </source>
</evidence>
<reference evidence="2 3" key="2">
    <citation type="submission" date="2024-02" db="EMBL/GenBank/DDBJ databases">
        <title>The Genome Sequence of Enterococcus diestrammenae JM9A.</title>
        <authorList>
            <person name="Earl A."/>
            <person name="Manson A."/>
            <person name="Gilmore M."/>
            <person name="Sanders J."/>
            <person name="Shea T."/>
            <person name="Howe W."/>
            <person name="Livny J."/>
            <person name="Cuomo C."/>
            <person name="Neafsey D."/>
            <person name="Birren B."/>
        </authorList>
    </citation>
    <scope>NUCLEOTIDE SEQUENCE [LARGE SCALE GENOMIC DNA]</scope>
    <source>
        <strain evidence="2 3">JM9A</strain>
    </source>
</reference>
<evidence type="ECO:0000256" key="1">
    <source>
        <dbReference type="SAM" id="Phobius"/>
    </source>
</evidence>
<keyword evidence="1" id="KW-1133">Transmembrane helix</keyword>
<protein>
    <submittedName>
        <fullName evidence="2">Uncharacterized protein</fullName>
    </submittedName>
</protein>
<evidence type="ECO:0000313" key="2">
    <source>
        <dbReference type="EMBL" id="MEO1782542.1"/>
    </source>
</evidence>
<comment type="caution">
    <text evidence="2">The sequence shown here is derived from an EMBL/GenBank/DDBJ whole genome shotgun (WGS) entry which is preliminary data.</text>
</comment>
<keyword evidence="3" id="KW-1185">Reference proteome</keyword>
<reference evidence="3" key="1">
    <citation type="submission" date="2016-06" db="EMBL/GenBank/DDBJ databases">
        <title>Four novel species of enterococci isolated from chicken manure.</title>
        <authorList>
            <person name="Van Tyne D."/>
        </authorList>
    </citation>
    <scope>NUCLEOTIDE SEQUENCE [LARGE SCALE GENOMIC DNA]</scope>
    <source>
        <strain evidence="3">JM9A</strain>
    </source>
</reference>
<dbReference type="Proteomes" id="UP001429357">
    <property type="component" value="Unassembled WGS sequence"/>
</dbReference>
<dbReference type="EMBL" id="MAEI02000001">
    <property type="protein sequence ID" value="MEO1782542.1"/>
    <property type="molecule type" value="Genomic_DNA"/>
</dbReference>
<keyword evidence="1" id="KW-0472">Membrane</keyword>
<keyword evidence="1" id="KW-0812">Transmembrane</keyword>
<name>A0ABV0F3G0_9ENTE</name>